<evidence type="ECO:0000313" key="3">
    <source>
        <dbReference type="Proteomes" id="UP000789831"/>
    </source>
</evidence>
<dbReference type="EMBL" id="CAJVPL010017056">
    <property type="protein sequence ID" value="CAG8697566.1"/>
    <property type="molecule type" value="Genomic_DNA"/>
</dbReference>
<protein>
    <submittedName>
        <fullName evidence="2">10729_t:CDS:1</fullName>
    </submittedName>
</protein>
<accession>A0A9N9HN79</accession>
<evidence type="ECO:0000256" key="1">
    <source>
        <dbReference type="SAM" id="MobiDB-lite"/>
    </source>
</evidence>
<feature type="compositionally biased region" description="Polar residues" evidence="1">
    <location>
        <begin position="36"/>
        <end position="57"/>
    </location>
</feature>
<feature type="compositionally biased region" description="Basic and acidic residues" evidence="1">
    <location>
        <begin position="65"/>
        <end position="74"/>
    </location>
</feature>
<sequence length="129" mass="15084">DVYKTEPRVTAGRRTRNINRYTHAQLEGIEKRKSDQANNSPQASTIQQDTLSASRQISLPPETAETDHPRQRRRITTEAEKTILAQLFEFEEKLPETAILKVMSELQTVFSDWTVGRVRQYWRNNQQKK</sequence>
<dbReference type="OrthoDB" id="2443397at2759"/>
<organism evidence="2 3">
    <name type="scientific">Ambispora gerdemannii</name>
    <dbReference type="NCBI Taxonomy" id="144530"/>
    <lineage>
        <taxon>Eukaryota</taxon>
        <taxon>Fungi</taxon>
        <taxon>Fungi incertae sedis</taxon>
        <taxon>Mucoromycota</taxon>
        <taxon>Glomeromycotina</taxon>
        <taxon>Glomeromycetes</taxon>
        <taxon>Archaeosporales</taxon>
        <taxon>Ambisporaceae</taxon>
        <taxon>Ambispora</taxon>
    </lineage>
</organism>
<feature type="region of interest" description="Disordered" evidence="1">
    <location>
        <begin position="1"/>
        <end position="74"/>
    </location>
</feature>
<evidence type="ECO:0000313" key="2">
    <source>
        <dbReference type="EMBL" id="CAG8697566.1"/>
    </source>
</evidence>
<feature type="non-terminal residue" evidence="2">
    <location>
        <position position="1"/>
    </location>
</feature>
<feature type="non-terminal residue" evidence="2">
    <location>
        <position position="129"/>
    </location>
</feature>
<dbReference type="AlphaFoldDB" id="A0A9N9HN79"/>
<keyword evidence="3" id="KW-1185">Reference proteome</keyword>
<dbReference type="Proteomes" id="UP000789831">
    <property type="component" value="Unassembled WGS sequence"/>
</dbReference>
<reference evidence="2" key="1">
    <citation type="submission" date="2021-06" db="EMBL/GenBank/DDBJ databases">
        <authorList>
            <person name="Kallberg Y."/>
            <person name="Tangrot J."/>
            <person name="Rosling A."/>
        </authorList>
    </citation>
    <scope>NUCLEOTIDE SEQUENCE</scope>
    <source>
        <strain evidence="2">MT106</strain>
    </source>
</reference>
<name>A0A9N9HN79_9GLOM</name>
<gene>
    <name evidence="2" type="ORF">AGERDE_LOCUS13345</name>
</gene>
<proteinExistence type="predicted"/>
<comment type="caution">
    <text evidence="2">The sequence shown here is derived from an EMBL/GenBank/DDBJ whole genome shotgun (WGS) entry which is preliminary data.</text>
</comment>